<proteinExistence type="predicted"/>
<protein>
    <submittedName>
        <fullName evidence="2">Uncharacterized protein</fullName>
    </submittedName>
</protein>
<evidence type="ECO:0000256" key="1">
    <source>
        <dbReference type="SAM" id="MobiDB-lite"/>
    </source>
</evidence>
<name>A0AAN9VX88_9ORTH</name>
<organism evidence="2 3">
    <name type="scientific">Gryllus longicercus</name>
    <dbReference type="NCBI Taxonomy" id="2509291"/>
    <lineage>
        <taxon>Eukaryota</taxon>
        <taxon>Metazoa</taxon>
        <taxon>Ecdysozoa</taxon>
        <taxon>Arthropoda</taxon>
        <taxon>Hexapoda</taxon>
        <taxon>Insecta</taxon>
        <taxon>Pterygota</taxon>
        <taxon>Neoptera</taxon>
        <taxon>Polyneoptera</taxon>
        <taxon>Orthoptera</taxon>
        <taxon>Ensifera</taxon>
        <taxon>Gryllidea</taxon>
        <taxon>Grylloidea</taxon>
        <taxon>Gryllidae</taxon>
        <taxon>Gryllinae</taxon>
        <taxon>Gryllus</taxon>
    </lineage>
</organism>
<dbReference type="AlphaFoldDB" id="A0AAN9VX88"/>
<keyword evidence="3" id="KW-1185">Reference proteome</keyword>
<feature type="region of interest" description="Disordered" evidence="1">
    <location>
        <begin position="60"/>
        <end position="125"/>
    </location>
</feature>
<sequence>MRSCQREAIRCMNAQKSRADSFFPRSADRRIRRARKRLGPARAQNRLSIYVNSNQRASAAGYLPAGKRRRPHRRPALPGRRLSPSFSFRASGSFPLPGHRAPSAAPRGEEWGRGDADTRKVFHPH</sequence>
<evidence type="ECO:0000313" key="3">
    <source>
        <dbReference type="Proteomes" id="UP001378592"/>
    </source>
</evidence>
<accession>A0AAN9VX88</accession>
<comment type="caution">
    <text evidence="2">The sequence shown here is derived from an EMBL/GenBank/DDBJ whole genome shotgun (WGS) entry which is preliminary data.</text>
</comment>
<dbReference type="Proteomes" id="UP001378592">
    <property type="component" value="Unassembled WGS sequence"/>
</dbReference>
<evidence type="ECO:0000313" key="2">
    <source>
        <dbReference type="EMBL" id="KAK7872018.1"/>
    </source>
</evidence>
<reference evidence="2 3" key="1">
    <citation type="submission" date="2024-03" db="EMBL/GenBank/DDBJ databases">
        <title>The genome assembly and annotation of the cricket Gryllus longicercus Weissman &amp; Gray.</title>
        <authorList>
            <person name="Szrajer S."/>
            <person name="Gray D."/>
            <person name="Ylla G."/>
        </authorList>
    </citation>
    <scope>NUCLEOTIDE SEQUENCE [LARGE SCALE GENOMIC DNA]</scope>
    <source>
        <strain evidence="2">DAG 2021-001</strain>
        <tissue evidence="2">Whole body minus gut</tissue>
    </source>
</reference>
<gene>
    <name evidence="2" type="ORF">R5R35_004531</name>
</gene>
<feature type="compositionally biased region" description="Basic and acidic residues" evidence="1">
    <location>
        <begin position="107"/>
        <end position="125"/>
    </location>
</feature>
<feature type="compositionally biased region" description="Basic residues" evidence="1">
    <location>
        <begin position="66"/>
        <end position="75"/>
    </location>
</feature>
<dbReference type="EMBL" id="JAZDUA010000030">
    <property type="protein sequence ID" value="KAK7872018.1"/>
    <property type="molecule type" value="Genomic_DNA"/>
</dbReference>